<proteinExistence type="predicted"/>
<sequence length="44" mass="5343">MSRREHDKQGHDDRGGQYDFRRRSDFFRQNQGNQVDKNGKTYNP</sequence>
<organism evidence="2 3">
    <name type="scientific">Candidatus Carbonibacillus altaicus</name>
    <dbReference type="NCBI Taxonomy" id="2163959"/>
    <lineage>
        <taxon>Bacteria</taxon>
        <taxon>Bacillati</taxon>
        <taxon>Bacillota</taxon>
        <taxon>Bacilli</taxon>
        <taxon>Bacillales</taxon>
        <taxon>Candidatus Carbonibacillus</taxon>
    </lineage>
</organism>
<feature type="region of interest" description="Disordered" evidence="1">
    <location>
        <begin position="1"/>
        <end position="44"/>
    </location>
</feature>
<feature type="compositionally biased region" description="Basic and acidic residues" evidence="1">
    <location>
        <begin position="1"/>
        <end position="26"/>
    </location>
</feature>
<protein>
    <submittedName>
        <fullName evidence="2">Uncharacterized protein</fullName>
    </submittedName>
</protein>
<evidence type="ECO:0000313" key="3">
    <source>
        <dbReference type="Proteomes" id="UP000244338"/>
    </source>
</evidence>
<reference evidence="3" key="1">
    <citation type="journal article" date="2018" name="Sci. Rep.">
        <title>Lignite coal burning seam in the remote Altai Mountains harbors a hydrogen-driven thermophilic microbial community.</title>
        <authorList>
            <person name="Kadnikov V.V."/>
            <person name="Mardanov A.V."/>
            <person name="Ivasenko D.A."/>
            <person name="Antsiferov D.V."/>
            <person name="Beletsky A.V."/>
            <person name="Karnachuk O.V."/>
            <person name="Ravin N.V."/>
        </authorList>
    </citation>
    <scope>NUCLEOTIDE SEQUENCE [LARGE SCALE GENOMIC DNA]</scope>
</reference>
<accession>A0A2R6Y3R5</accession>
<feature type="compositionally biased region" description="Polar residues" evidence="1">
    <location>
        <begin position="27"/>
        <end position="44"/>
    </location>
</feature>
<gene>
    <name evidence="2" type="ORF">BSOLF_1826</name>
</gene>
<name>A0A2R6Y3R5_9BACL</name>
<dbReference type="Proteomes" id="UP000244338">
    <property type="component" value="Unassembled WGS sequence"/>
</dbReference>
<comment type="caution">
    <text evidence="2">The sequence shown here is derived from an EMBL/GenBank/DDBJ whole genome shotgun (WGS) entry which is preliminary data.</text>
</comment>
<dbReference type="EMBL" id="PEBX01000009">
    <property type="protein sequence ID" value="PTQ57275.1"/>
    <property type="molecule type" value="Genomic_DNA"/>
</dbReference>
<evidence type="ECO:0000313" key="2">
    <source>
        <dbReference type="EMBL" id="PTQ57275.1"/>
    </source>
</evidence>
<dbReference type="AlphaFoldDB" id="A0A2R6Y3R5"/>
<evidence type="ECO:0000256" key="1">
    <source>
        <dbReference type="SAM" id="MobiDB-lite"/>
    </source>
</evidence>